<dbReference type="InParanoid" id="A0A1X2HV79"/>
<protein>
    <submittedName>
        <fullName evidence="2">Uncharacterized protein</fullName>
    </submittedName>
</protein>
<feature type="compositionally biased region" description="Low complexity" evidence="1">
    <location>
        <begin position="9"/>
        <end position="25"/>
    </location>
</feature>
<keyword evidence="3" id="KW-1185">Reference proteome</keyword>
<proteinExistence type="predicted"/>
<dbReference type="EMBL" id="MCGN01000001">
    <property type="protein sequence ID" value="ORZ03476.1"/>
    <property type="molecule type" value="Genomic_DNA"/>
</dbReference>
<name>A0A1X2HV79_SYNRA</name>
<comment type="caution">
    <text evidence="2">The sequence shown here is derived from an EMBL/GenBank/DDBJ whole genome shotgun (WGS) entry which is preliminary data.</text>
</comment>
<evidence type="ECO:0000256" key="1">
    <source>
        <dbReference type="SAM" id="MobiDB-lite"/>
    </source>
</evidence>
<dbReference type="STRING" id="13706.A0A1X2HV79"/>
<accession>A0A1X2HV79</accession>
<organism evidence="2 3">
    <name type="scientific">Syncephalastrum racemosum</name>
    <name type="common">Filamentous fungus</name>
    <dbReference type="NCBI Taxonomy" id="13706"/>
    <lineage>
        <taxon>Eukaryota</taxon>
        <taxon>Fungi</taxon>
        <taxon>Fungi incertae sedis</taxon>
        <taxon>Mucoromycota</taxon>
        <taxon>Mucoromycotina</taxon>
        <taxon>Mucoromycetes</taxon>
        <taxon>Mucorales</taxon>
        <taxon>Syncephalastraceae</taxon>
        <taxon>Syncephalastrum</taxon>
    </lineage>
</organism>
<sequence>MLQPELKNANPTKPAAPAPATVTAPEPAPFQPKFEQRDIPNWSTQQTMPVLRVLDEPEPLVEKKDVPKLKYAPCFETRRKPVHRTNKALWQLWPKAETIDRFRDEQLYDFEENWHRFDDRSSKVYYDKLRAWLKTKIISPIVATVDVVNQHLASTNTTFVECPPPTMALLMLEYQPQGEDSFPISLVYDFITVPKHENNVARQYVLDRIKGMHQRGIFTFYHPNMPSDSETLIHLVYTYLSNRMPHVVPPLVPAQGDTMKFLLLYFYITEELRDEIF</sequence>
<dbReference type="Proteomes" id="UP000242180">
    <property type="component" value="Unassembled WGS sequence"/>
</dbReference>
<gene>
    <name evidence="2" type="ORF">BCR43DRAFT_510531</name>
</gene>
<evidence type="ECO:0000313" key="2">
    <source>
        <dbReference type="EMBL" id="ORZ03476.1"/>
    </source>
</evidence>
<evidence type="ECO:0000313" key="3">
    <source>
        <dbReference type="Proteomes" id="UP000242180"/>
    </source>
</evidence>
<reference evidence="2 3" key="1">
    <citation type="submission" date="2016-07" db="EMBL/GenBank/DDBJ databases">
        <title>Pervasive Adenine N6-methylation of Active Genes in Fungi.</title>
        <authorList>
            <consortium name="DOE Joint Genome Institute"/>
            <person name="Mondo S.J."/>
            <person name="Dannebaum R.O."/>
            <person name="Kuo R.C."/>
            <person name="Labutti K."/>
            <person name="Haridas S."/>
            <person name="Kuo A."/>
            <person name="Salamov A."/>
            <person name="Ahrendt S.R."/>
            <person name="Lipzen A."/>
            <person name="Sullivan W."/>
            <person name="Andreopoulos W.B."/>
            <person name="Clum A."/>
            <person name="Lindquist E."/>
            <person name="Daum C."/>
            <person name="Ramamoorthy G.K."/>
            <person name="Gryganskyi A."/>
            <person name="Culley D."/>
            <person name="Magnuson J.K."/>
            <person name="James T.Y."/>
            <person name="O'Malley M.A."/>
            <person name="Stajich J.E."/>
            <person name="Spatafora J.W."/>
            <person name="Visel A."/>
            <person name="Grigoriev I.V."/>
        </authorList>
    </citation>
    <scope>NUCLEOTIDE SEQUENCE [LARGE SCALE GENOMIC DNA]</scope>
    <source>
        <strain evidence="2 3">NRRL 2496</strain>
    </source>
</reference>
<dbReference type="AlphaFoldDB" id="A0A1X2HV79"/>
<dbReference type="OrthoDB" id="509821at2759"/>
<feature type="region of interest" description="Disordered" evidence="1">
    <location>
        <begin position="1"/>
        <end position="39"/>
    </location>
</feature>